<protein>
    <submittedName>
        <fullName evidence="1">Uncharacterized protein</fullName>
    </submittedName>
</protein>
<dbReference type="Proteomes" id="UP001153334">
    <property type="component" value="Unassembled WGS sequence"/>
</dbReference>
<proteinExistence type="predicted"/>
<name>A0ACC2J9U9_9PEZI</name>
<gene>
    <name evidence="1" type="ORF">ONZ43_g46</name>
</gene>
<evidence type="ECO:0000313" key="1">
    <source>
        <dbReference type="EMBL" id="KAJ8124169.1"/>
    </source>
</evidence>
<reference evidence="1" key="1">
    <citation type="submission" date="2022-11" db="EMBL/GenBank/DDBJ databases">
        <title>Genome Sequence of Nemania bipapillata.</title>
        <authorList>
            <person name="Buettner E."/>
        </authorList>
    </citation>
    <scope>NUCLEOTIDE SEQUENCE</scope>
    <source>
        <strain evidence="1">CP14</strain>
    </source>
</reference>
<accession>A0ACC2J9U9</accession>
<dbReference type="EMBL" id="JAPESX010000005">
    <property type="protein sequence ID" value="KAJ8124169.1"/>
    <property type="molecule type" value="Genomic_DNA"/>
</dbReference>
<comment type="caution">
    <text evidence="1">The sequence shown here is derived from an EMBL/GenBank/DDBJ whole genome shotgun (WGS) entry which is preliminary data.</text>
</comment>
<keyword evidence="2" id="KW-1185">Reference proteome</keyword>
<sequence length="2771" mass="307065">MPQVCFGYISSGRDLPVDGVEEIVGPLINMQIARVDLEKSLSSLLVNVSGYHIEHLDYQHVSLAEIQHEISAKQLFNTNITVREARRRPTVTDPGMHLVEISEEDPHEYDLVLSATLDNAHTGVSIQYRTDFVTASNAREIGNVLENAIKFLGDIVQEKASAGISHANSLGLSLYDAYFHHTFRTDEASALEQWKPLFNELDAGCHFPPIISSGPSTSGVKASASCTITNLTWRDDYNITSQVFASWALLVASYGNTRDVIIGARLLNENAGVRRSAPPIPIRLVLDLTDTVSAHLSLVQSTIESYSRLPTLPFHRLRAIDENSALAWEFPAVLNVDEGPESNTGHQPDQSGWEATRKLFVHFSITESEVRITSKFDESSINSAYITRIFSQFETVLRQLLSPANYSSKLLEIDTISGQDFRQISAWNGKNYDQVQCLVHDLISRTVSSMPDSVAISSWDGELSYRQLDELSTRMAHHLVQLGVGPEVIVPVYFEKSLWVPVSVVGIIKAGGAGVMVDCAQPAERISSIFRQINARFALVSETTAEKASRYTDIQSIIVNRVFIDSLPSPEQGISLPNQVQPSNLLYVSFTSGSTGQPKGAMITHTCFASSIKHQQEALGFKSGRRVYDFASYAFDAAWSNLLHSLTSGSCLCIPSEEARQNDLSKSIRDSKASLLNITPSLLRHLDPRALPDIEQVLMGGEAWAEVDFLDWIDNTRLINSYGPGECTIKSCLIRAYRGMVPNTIGLGIGLNTWIVRTDGSGRLAPLGSVGELWLEGPQVGRGYIADEARTAASFVTRPKWTQGIIKKPDWTQASGPECRFYRTGDLVCYGAGGTLVFQSRIDSQVKIRGQRTELGEVERSVQKALVAGDMKAQIVADVFKPLKSANPILVAFLLTDQDYTMQEKLLDVDQKLTDMVPSYMIPTAYIALKEFPMTATGKIHRKSLREAYMKMTLEEITALNALRASSHLLPSTANERLLQNLWAEVLGIDPETIFAESSFLRIGGDSLGAMRLVGLARKQGLIFTVADVFRQPQLRSFAADMKAHESADIVPVSSTVEPFSLLGLAQGDAHEETKVQAAKLCGVDTIHIEDVFPCTSLQAGLLAETVKHPGSYVLTESWSFKEHVERSRLQAAWETVIQRNPILRTRIINLPQYGLVQVVINYDGYKSSMGTEAMEFGLGTPLMSYNISESSFTWSIHHALYDGWTSPLIFDCLAKTYKGEASAVATPFQAFIRYLKDYQQTEADEYWKGQFSGFQAQNFPVLPTTSYRPRCDQRLTHDIEYSPLNDGFTVATKIRFAWAVLLATITNSVDASFGTTVSGRQADVPGIEDMMGPTFATVPLRVTVDRSSTVQALLENIQSQAVGMVRFEQTGLQHIRRLSEDCKIGCAFQSFLIVQPESKHEGENFLFESSSMQDGADDGDPFNQYVICLTVNLFPNRLSLHVFYDSTVVVPAQMGRLLDRFENIFKQVSVAADGPQLVSQLDTSSLTDLQQIWSWNDVILDKCEQKIHEMIGDVVAEQPTAQAICSWDGDFTYGELDQLSTEIAQELLQDESFRNTQCAVPLYFEKSKWTPVCQLAVMKAGGTSTMLDSELPQLRLEVIVDLIKPDIILTSVELEAKARELAPPTARIMVIGDSRIREKAPDPSVSLPDVHPDTWLYINFTSGSTGVPKGAIVTHSNFASAIKHVSEGLKCYRHSRTYDYTAYAFDVSWQNVLFTLCAGGCLCIPSQYEIHNEPVEAVSRRRANSMHMIPSVSKILHGAKLDLVNFGGEKPSRGEIDYWTKEAGSQVILTYGPAECTPTTTCHTIDPENPRVVIGKGTGIRTWILDPESGNKLSAIGDIGELWLEGPCVGQGYLKSPAQTKASFVDDPEWLLRGYPGRPGQTGRAYRTGDLVRYEEDGSIEYIGRKDAQIKIRGQRVYLEEIEHHILNVVKQAGVSQVIADIIKPKGSAESALIAFIKPAEQKIVSGTPEAFEYARELAKTSRRGLAASVPSYMIPNGFMVVDVIPKTGSGKVDRNKLRAAAVAMRKEDILQVEHIGTRAPETPEETKLHSLISRVLSWDGEPFGMDNNFIQLGGDSISAMRLVSVARSEGVHLRVADILSKDSLSDLLATVDVGVAGPESQESSFSLLDADSLEVFINDTVMPQIEPGHGVLLDVLPATDLQRIYLSDNLHTPRRSWFYSYVDFDERVDLTRLVQSCEKLVELCDIYRAAFVRVGDSFFQAVLDSWKPTVRVISGVGDIEGALNEVVDEGISSPVQLGAPLISFTLLEAQESKSRLVFGMSHAIYDGISRSHTFQLLTSLYNGSIPKVPNFRSFVLHTQSSKADSYAYWRQTLEGSQITRVPSVTTATSEGGPPTLIQCSIPMPSQPHGITHATIFTLACTSAISRITETSDIVIGRVVSGRAAIPAQLQDVVGPCLNRVPIRVKFDGSQDKASRLHDLQKQFTESIEHETTGLLDIVNHCTDWPRDTTDFGCWIQYQNIDEVAWLDIPGALGSLQIKERWDVPVASDFLEIFAIPDREGKLTVKIIAGPGFERETLDKLLETVFHHLQVSQSERIVWLAEELGLDYKLVIHKRDPFLSPQSIKDLNPLGQAPVIQDGDITLPESGAITEYVLQKYGNGKLHLPPSHPNYAQYLYWFHFANGNLHPQLSRVMVLKLCNVNEEEWHAQRHFKHLAKFLQFMDKHLSTNEWLAGSDFTAADIMNVFPLTTMRAFSGLDLSEYPNILAYLKRCSERDGYKRARAKGDPDLELMIDGKAPAQFLQKLKDEGKM</sequence>
<evidence type="ECO:0000313" key="2">
    <source>
        <dbReference type="Proteomes" id="UP001153334"/>
    </source>
</evidence>
<organism evidence="1 2">
    <name type="scientific">Nemania bipapillata</name>
    <dbReference type="NCBI Taxonomy" id="110536"/>
    <lineage>
        <taxon>Eukaryota</taxon>
        <taxon>Fungi</taxon>
        <taxon>Dikarya</taxon>
        <taxon>Ascomycota</taxon>
        <taxon>Pezizomycotina</taxon>
        <taxon>Sordariomycetes</taxon>
        <taxon>Xylariomycetidae</taxon>
        <taxon>Xylariales</taxon>
        <taxon>Xylariaceae</taxon>
        <taxon>Nemania</taxon>
    </lineage>
</organism>